<evidence type="ECO:0000256" key="4">
    <source>
        <dbReference type="ARBA" id="ARBA00022833"/>
    </source>
</evidence>
<dbReference type="SUPFAM" id="SSF56281">
    <property type="entry name" value="Metallo-hydrolase/oxidoreductase"/>
    <property type="match status" value="1"/>
</dbReference>
<organism evidence="6 7">
    <name type="scientific">Tsukamurella soli</name>
    <dbReference type="NCBI Taxonomy" id="644556"/>
    <lineage>
        <taxon>Bacteria</taxon>
        <taxon>Bacillati</taxon>
        <taxon>Actinomycetota</taxon>
        <taxon>Actinomycetes</taxon>
        <taxon>Mycobacteriales</taxon>
        <taxon>Tsukamurellaceae</taxon>
        <taxon>Tsukamurella</taxon>
    </lineage>
</organism>
<evidence type="ECO:0000313" key="7">
    <source>
        <dbReference type="Proteomes" id="UP001500635"/>
    </source>
</evidence>
<gene>
    <name evidence="6" type="ORF">GCM10023147_19730</name>
</gene>
<protein>
    <submittedName>
        <fullName evidence="6">MBL fold metallo-hydrolase</fullName>
    </submittedName>
</protein>
<keyword evidence="7" id="KW-1185">Reference proteome</keyword>
<dbReference type="Pfam" id="PF00753">
    <property type="entry name" value="Lactamase_B"/>
    <property type="match status" value="1"/>
</dbReference>
<proteinExistence type="inferred from homology"/>
<feature type="domain" description="Metallo-beta-lactamase" evidence="5">
    <location>
        <begin position="25"/>
        <end position="258"/>
    </location>
</feature>
<dbReference type="PANTHER" id="PTHR42978">
    <property type="entry name" value="QUORUM-QUENCHING LACTONASE YTNP-RELATED-RELATED"/>
    <property type="match status" value="1"/>
</dbReference>
<dbReference type="RefSeq" id="WP_344994472.1">
    <property type="nucleotide sequence ID" value="NZ_BAABFR010000024.1"/>
</dbReference>
<keyword evidence="2" id="KW-0479">Metal-binding</keyword>
<name>A0ABP8JI81_9ACTN</name>
<evidence type="ECO:0000256" key="2">
    <source>
        <dbReference type="ARBA" id="ARBA00022723"/>
    </source>
</evidence>
<dbReference type="PANTHER" id="PTHR42978:SF3">
    <property type="entry name" value="BLR3078 PROTEIN"/>
    <property type="match status" value="1"/>
</dbReference>
<accession>A0ABP8JI81</accession>
<dbReference type="InterPro" id="IPR036866">
    <property type="entry name" value="RibonucZ/Hydroxyglut_hydro"/>
</dbReference>
<dbReference type="CDD" id="cd07742">
    <property type="entry name" value="metallo-hydrolase-like_MBL-fold"/>
    <property type="match status" value="1"/>
</dbReference>
<sequence>MSDLRVHHLNCAHVTAMSIGGLPLACHVLLIETPSDGLVLVDSGLGTADYAAIASRLGFAFARLYARPTVAPALAAIHQVRALGHRPEDVRHIVQTHLDLDHVGGLSDFPWAAVHVHADELAAATDRRGVKARGRYRPAMWAHGPDFTTYAEEDGEAWFGFSAVRALAGLPEQILLIPLRGHTHGHCGVAVDSESGWLLDAGDAIFDHRQLQVRPQIGRRVGVFEKIVTTDKIQRLANQCRLRALAAEHPEIEIFAAHDPTPFPPATSV</sequence>
<dbReference type="SMART" id="SM00849">
    <property type="entry name" value="Lactamase_B"/>
    <property type="match status" value="1"/>
</dbReference>
<evidence type="ECO:0000313" key="6">
    <source>
        <dbReference type="EMBL" id="GAA4391086.1"/>
    </source>
</evidence>
<comment type="caution">
    <text evidence="6">The sequence shown here is derived from an EMBL/GenBank/DDBJ whole genome shotgun (WGS) entry which is preliminary data.</text>
</comment>
<comment type="similarity">
    <text evidence="1">Belongs to the metallo-beta-lactamase superfamily.</text>
</comment>
<evidence type="ECO:0000256" key="3">
    <source>
        <dbReference type="ARBA" id="ARBA00022801"/>
    </source>
</evidence>
<evidence type="ECO:0000256" key="1">
    <source>
        <dbReference type="ARBA" id="ARBA00007749"/>
    </source>
</evidence>
<dbReference type="InterPro" id="IPR001279">
    <property type="entry name" value="Metallo-B-lactamas"/>
</dbReference>
<keyword evidence="3" id="KW-0378">Hydrolase</keyword>
<keyword evidence="4" id="KW-0862">Zinc</keyword>
<evidence type="ECO:0000259" key="5">
    <source>
        <dbReference type="SMART" id="SM00849"/>
    </source>
</evidence>
<reference evidence="7" key="1">
    <citation type="journal article" date="2019" name="Int. J. Syst. Evol. Microbiol.">
        <title>The Global Catalogue of Microorganisms (GCM) 10K type strain sequencing project: providing services to taxonomists for standard genome sequencing and annotation.</title>
        <authorList>
            <consortium name="The Broad Institute Genomics Platform"/>
            <consortium name="The Broad Institute Genome Sequencing Center for Infectious Disease"/>
            <person name="Wu L."/>
            <person name="Ma J."/>
        </authorList>
    </citation>
    <scope>NUCLEOTIDE SEQUENCE [LARGE SCALE GENOMIC DNA]</scope>
    <source>
        <strain evidence="7">JCM 17688</strain>
    </source>
</reference>
<dbReference type="InterPro" id="IPR051013">
    <property type="entry name" value="MBL_superfamily_lactonases"/>
</dbReference>
<dbReference type="EMBL" id="BAABFR010000024">
    <property type="protein sequence ID" value="GAA4391086.1"/>
    <property type="molecule type" value="Genomic_DNA"/>
</dbReference>
<dbReference type="Gene3D" id="3.60.15.10">
    <property type="entry name" value="Ribonuclease Z/Hydroxyacylglutathione hydrolase-like"/>
    <property type="match status" value="1"/>
</dbReference>
<dbReference type="Proteomes" id="UP001500635">
    <property type="component" value="Unassembled WGS sequence"/>
</dbReference>